<keyword evidence="3" id="KW-1185">Reference proteome</keyword>
<dbReference type="PANTHER" id="PTHR31956:SF8">
    <property type="entry name" value="ACID PHOSPHATASE PHOA (AFU_ORTHOLOGUE AFUA_1G03570)"/>
    <property type="match status" value="1"/>
</dbReference>
<keyword evidence="1" id="KW-0378">Hydrolase</keyword>
<protein>
    <submittedName>
        <fullName evidence="2">27782_t:CDS:1</fullName>
    </submittedName>
</protein>
<reference evidence="2" key="1">
    <citation type="submission" date="2021-06" db="EMBL/GenBank/DDBJ databases">
        <authorList>
            <person name="Kallberg Y."/>
            <person name="Tangrot J."/>
            <person name="Rosling A."/>
        </authorList>
    </citation>
    <scope>NUCLEOTIDE SEQUENCE</scope>
    <source>
        <strain evidence="2">MA453B</strain>
    </source>
</reference>
<dbReference type="Gene3D" id="3.40.720.10">
    <property type="entry name" value="Alkaline Phosphatase, subunit A"/>
    <property type="match status" value="1"/>
</dbReference>
<evidence type="ECO:0000313" key="2">
    <source>
        <dbReference type="EMBL" id="CAG8682266.1"/>
    </source>
</evidence>
<dbReference type="GO" id="GO:0016788">
    <property type="term" value="F:hydrolase activity, acting on ester bonds"/>
    <property type="evidence" value="ECO:0007669"/>
    <property type="project" value="InterPro"/>
</dbReference>
<dbReference type="GO" id="GO:0009395">
    <property type="term" value="P:phospholipid catabolic process"/>
    <property type="evidence" value="ECO:0007669"/>
    <property type="project" value="TreeGrafter"/>
</dbReference>
<organism evidence="2 3">
    <name type="scientific">Dentiscutata erythropus</name>
    <dbReference type="NCBI Taxonomy" id="1348616"/>
    <lineage>
        <taxon>Eukaryota</taxon>
        <taxon>Fungi</taxon>
        <taxon>Fungi incertae sedis</taxon>
        <taxon>Mucoromycota</taxon>
        <taxon>Glomeromycotina</taxon>
        <taxon>Glomeromycetes</taxon>
        <taxon>Diversisporales</taxon>
        <taxon>Gigasporaceae</taxon>
        <taxon>Dentiscutata</taxon>
    </lineage>
</organism>
<sequence length="290" mass="32888">MKYFKFAIFLSIIVFVGATVDAIVPGKFFDRIFLIIFENTDYVKAIQEPYLQDLMNRSNGLLLSNYYAIMHPSLPNYIATVFGSTAGVTDDNAYNISGANIVDLLEAKRITWKAYMENYPGECFKGDFAPPGTVLYARKHNPFISMVDISSDPSRCAKIVPDTQLDVDINTNRVPQFAYYVPNENNDGHDTGVEFAMNWFQSWFEPKLQNPAFTTNTLFFITFDEDAYGGNNHIFTGLFGCPVQPPDNHLDNTSYNHYSFLSTVEENWNLGNLGRNDVDATAFIKYLQHS</sequence>
<gene>
    <name evidence="2" type="ORF">DERYTH_LOCUS11878</name>
</gene>
<dbReference type="EMBL" id="CAJVPY010007550">
    <property type="protein sequence ID" value="CAG8682266.1"/>
    <property type="molecule type" value="Genomic_DNA"/>
</dbReference>
<dbReference type="InterPro" id="IPR017850">
    <property type="entry name" value="Alkaline_phosphatase_core_sf"/>
</dbReference>
<dbReference type="Proteomes" id="UP000789405">
    <property type="component" value="Unassembled WGS sequence"/>
</dbReference>
<dbReference type="OrthoDB" id="5135119at2759"/>
<name>A0A9N9ERB8_9GLOM</name>
<evidence type="ECO:0000313" key="3">
    <source>
        <dbReference type="Proteomes" id="UP000789405"/>
    </source>
</evidence>
<dbReference type="AlphaFoldDB" id="A0A9N9ERB8"/>
<dbReference type="InterPro" id="IPR007312">
    <property type="entry name" value="Phosphoesterase"/>
</dbReference>
<comment type="caution">
    <text evidence="2">The sequence shown here is derived from an EMBL/GenBank/DDBJ whole genome shotgun (WGS) entry which is preliminary data.</text>
</comment>
<accession>A0A9N9ERB8</accession>
<evidence type="ECO:0000256" key="1">
    <source>
        <dbReference type="ARBA" id="ARBA00022801"/>
    </source>
</evidence>
<proteinExistence type="predicted"/>
<dbReference type="Pfam" id="PF04185">
    <property type="entry name" value="Phosphoesterase"/>
    <property type="match status" value="1"/>
</dbReference>
<dbReference type="PANTHER" id="PTHR31956">
    <property type="entry name" value="NON-SPECIFIC PHOSPHOLIPASE C4-RELATED"/>
    <property type="match status" value="1"/>
</dbReference>